<keyword evidence="2" id="KW-1185">Reference proteome</keyword>
<keyword evidence="1" id="KW-0614">Plasmid</keyword>
<reference evidence="1 2" key="1">
    <citation type="submission" date="2024-02" db="EMBL/GenBank/DDBJ databases">
        <title>Complete genome sequence of Pelagibacterium nitratireducens ZH15.</title>
        <authorList>
            <person name="Zhao L.H."/>
        </authorList>
    </citation>
    <scope>NUCLEOTIDE SEQUENCE [LARGE SCALE GENOMIC DNA]</scope>
    <source>
        <strain evidence="1 2">ZH15</strain>
        <plasmid evidence="1 2">unnamed</plasmid>
    </source>
</reference>
<dbReference type="Proteomes" id="UP001369958">
    <property type="component" value="Plasmid unnamed"/>
</dbReference>
<proteinExistence type="predicted"/>
<evidence type="ECO:0000313" key="2">
    <source>
        <dbReference type="Proteomes" id="UP001369958"/>
    </source>
</evidence>
<protein>
    <submittedName>
        <fullName evidence="1">Uncharacterized protein</fullName>
    </submittedName>
</protein>
<dbReference type="RefSeq" id="WP_338610904.1">
    <property type="nucleotide sequence ID" value="NZ_CP146276.1"/>
</dbReference>
<organism evidence="1 2">
    <name type="scientific">Pelagibacterium nitratireducens</name>
    <dbReference type="NCBI Taxonomy" id="1046114"/>
    <lineage>
        <taxon>Bacteria</taxon>
        <taxon>Pseudomonadati</taxon>
        <taxon>Pseudomonadota</taxon>
        <taxon>Alphaproteobacteria</taxon>
        <taxon>Hyphomicrobiales</taxon>
        <taxon>Devosiaceae</taxon>
        <taxon>Pelagibacterium</taxon>
    </lineage>
</organism>
<name>A0ABZ2IAR0_9HYPH</name>
<gene>
    <name evidence="1" type="ORF">V6617_18820</name>
</gene>
<sequence>MTKNDIPAFVDAVIAAGTDIRSPGEGFYVIGDADMPDPEVRQRLYHIDRHHAISERV</sequence>
<dbReference type="EMBL" id="CP146276">
    <property type="protein sequence ID" value="WWT34793.1"/>
    <property type="molecule type" value="Genomic_DNA"/>
</dbReference>
<geneLocation type="plasmid" evidence="1 2">
    <name>unnamed</name>
</geneLocation>
<evidence type="ECO:0000313" key="1">
    <source>
        <dbReference type="EMBL" id="WWT34793.1"/>
    </source>
</evidence>
<accession>A0ABZ2IAR0</accession>